<name>A0A8X6XDK0_9ARAC</name>
<dbReference type="AlphaFoldDB" id="A0A8X6XDK0"/>
<dbReference type="InterPro" id="IPR038050">
    <property type="entry name" value="Neuro_actylchol_rec"/>
</dbReference>
<dbReference type="GO" id="GO:0016020">
    <property type="term" value="C:membrane"/>
    <property type="evidence" value="ECO:0007669"/>
    <property type="project" value="InterPro"/>
</dbReference>
<dbReference type="EMBL" id="BMAV01007677">
    <property type="protein sequence ID" value="GFY50742.1"/>
    <property type="molecule type" value="Genomic_DNA"/>
</dbReference>
<comment type="caution">
    <text evidence="1">The sequence shown here is derived from an EMBL/GenBank/DDBJ whole genome shotgun (WGS) entry which is preliminary data.</text>
</comment>
<protein>
    <submittedName>
        <fullName evidence="1">Gamma-aminobutyric acid receptor subunit beta</fullName>
    </submittedName>
</protein>
<dbReference type="InterPro" id="IPR036719">
    <property type="entry name" value="Neuro-gated_channel_TM_sf"/>
</dbReference>
<proteinExistence type="predicted"/>
<organism evidence="1 2">
    <name type="scientific">Trichonephila inaurata madagascariensis</name>
    <dbReference type="NCBI Taxonomy" id="2747483"/>
    <lineage>
        <taxon>Eukaryota</taxon>
        <taxon>Metazoa</taxon>
        <taxon>Ecdysozoa</taxon>
        <taxon>Arthropoda</taxon>
        <taxon>Chelicerata</taxon>
        <taxon>Arachnida</taxon>
        <taxon>Araneae</taxon>
        <taxon>Araneomorphae</taxon>
        <taxon>Entelegynae</taxon>
        <taxon>Araneoidea</taxon>
        <taxon>Nephilidae</taxon>
        <taxon>Trichonephila</taxon>
        <taxon>Trichonephila inaurata</taxon>
    </lineage>
</organism>
<accession>A0A8X6XDK0</accession>
<dbReference type="OrthoDB" id="6421119at2759"/>
<dbReference type="GO" id="GO:0006811">
    <property type="term" value="P:monoatomic ion transport"/>
    <property type="evidence" value="ECO:0007669"/>
    <property type="project" value="InterPro"/>
</dbReference>
<gene>
    <name evidence="1" type="primary">Rdl_7</name>
    <name evidence="1" type="ORF">TNIN_105071</name>
</gene>
<evidence type="ECO:0000313" key="1">
    <source>
        <dbReference type="EMBL" id="GFY50742.1"/>
    </source>
</evidence>
<evidence type="ECO:0000313" key="2">
    <source>
        <dbReference type="Proteomes" id="UP000886998"/>
    </source>
</evidence>
<keyword evidence="2" id="KW-1185">Reference proteome</keyword>
<keyword evidence="1" id="KW-0675">Receptor</keyword>
<reference evidence="1" key="1">
    <citation type="submission" date="2020-08" db="EMBL/GenBank/DDBJ databases">
        <title>Multicomponent nature underlies the extraordinary mechanical properties of spider dragline silk.</title>
        <authorList>
            <person name="Kono N."/>
            <person name="Nakamura H."/>
            <person name="Mori M."/>
            <person name="Yoshida Y."/>
            <person name="Ohtoshi R."/>
            <person name="Malay A.D."/>
            <person name="Moran D.A.P."/>
            <person name="Tomita M."/>
            <person name="Numata K."/>
            <person name="Arakawa K."/>
        </authorList>
    </citation>
    <scope>NUCLEOTIDE SEQUENCE</scope>
</reference>
<sequence length="107" mass="11953">MIGCQAPLLLSTSRRISGREKKLDSDITVTADVRLKKVPEAQVTVPPELEALFGKNTNKMCGVSPSDIDKYSRLLFPVCFVSFNMMYWIIYLHISDTLGEDNVALSN</sequence>
<dbReference type="Proteomes" id="UP000886998">
    <property type="component" value="Unassembled WGS sequence"/>
</dbReference>
<dbReference type="SUPFAM" id="SSF90112">
    <property type="entry name" value="Neurotransmitter-gated ion-channel transmembrane pore"/>
    <property type="match status" value="1"/>
</dbReference>
<dbReference type="Gene3D" id="1.20.58.390">
    <property type="entry name" value="Neurotransmitter-gated ion-channel transmembrane domain"/>
    <property type="match status" value="1"/>
</dbReference>